<dbReference type="PANTHER" id="PTHR11879:SF55">
    <property type="entry name" value="GLUTAMATE OXALOACETATE TRANSAMINASE 1, ISOFORM B"/>
    <property type="match status" value="1"/>
</dbReference>
<dbReference type="GeneID" id="87952163"/>
<organism evidence="9 10">
    <name type="scientific">Kwoniella shivajii</name>
    <dbReference type="NCBI Taxonomy" id="564305"/>
    <lineage>
        <taxon>Eukaryota</taxon>
        <taxon>Fungi</taxon>
        <taxon>Dikarya</taxon>
        <taxon>Basidiomycota</taxon>
        <taxon>Agaricomycotina</taxon>
        <taxon>Tremellomycetes</taxon>
        <taxon>Tremellales</taxon>
        <taxon>Cryptococcaceae</taxon>
        <taxon>Kwoniella</taxon>
    </lineage>
</organism>
<comment type="subunit">
    <text evidence="3 7">Homodimer.</text>
</comment>
<dbReference type="InterPro" id="IPR004838">
    <property type="entry name" value="NHTrfase_class1_PyrdxlP-BS"/>
</dbReference>
<dbReference type="PROSITE" id="PS00105">
    <property type="entry name" value="AA_TRANSFER_CLASS_1"/>
    <property type="match status" value="1"/>
</dbReference>
<feature type="domain" description="Aminotransferase class I/classII large" evidence="8">
    <location>
        <begin position="15"/>
        <end position="380"/>
    </location>
</feature>
<dbReference type="InterPro" id="IPR000796">
    <property type="entry name" value="Asp_trans"/>
</dbReference>
<dbReference type="CDD" id="cd00609">
    <property type="entry name" value="AAT_like"/>
    <property type="match status" value="1"/>
</dbReference>
<evidence type="ECO:0000313" key="10">
    <source>
        <dbReference type="Proteomes" id="UP001329825"/>
    </source>
</evidence>
<keyword evidence="6" id="KW-0663">Pyridoxal phosphate</keyword>
<sequence>MNVLKDRLAADDHPKKVNLAPGTYRCESGQPWILPCFRLAAERLLADRGYDHEYLGLLGHPKFLHYARELVLGPKVDTSTIASLQTVGGTGAVHMGALILKLFSDRPSTVFISDPTWVNHHDVFQHAGWRTESYRYYDSVNKSLDFGSFVQSLRTAPSRSIYVLHAVGHNPTGCDPSLEQWRALAQLFKEKDHFAFFDCAYQGFVSGNLEQDRQAVELFASHGIAMCVAQSLSKNAGMYGERLGALHVFCGTVSSTKLVKQQLKVLTRREISCAPKYGADLVSTVCSDPKLRAMWDSDLKHISGRIIAMRHGLFDRLVKLETPGDWSHIIRQRGMFAYSGLTPEQCNALVDDYHIYVPRTGRMMMAGLNEDNLDYVAEAIHRVVVDHE</sequence>
<dbReference type="InterPro" id="IPR015424">
    <property type="entry name" value="PyrdxlP-dep_Trfase"/>
</dbReference>
<dbReference type="InterPro" id="IPR004839">
    <property type="entry name" value="Aminotransferase_I/II_large"/>
</dbReference>
<dbReference type="InterPro" id="IPR015421">
    <property type="entry name" value="PyrdxlP-dep_Trfase_major"/>
</dbReference>
<dbReference type="EC" id="2.6.1.1" evidence="7"/>
<evidence type="ECO:0000256" key="4">
    <source>
        <dbReference type="ARBA" id="ARBA00022576"/>
    </source>
</evidence>
<dbReference type="Gene3D" id="3.40.640.10">
    <property type="entry name" value="Type I PLP-dependent aspartate aminotransferase-like (Major domain)"/>
    <property type="match status" value="1"/>
</dbReference>
<evidence type="ECO:0000256" key="3">
    <source>
        <dbReference type="ARBA" id="ARBA00011738"/>
    </source>
</evidence>
<comment type="similarity">
    <text evidence="2">Belongs to the class-I pyridoxal-phosphate-dependent aminotransferase family.</text>
</comment>
<comment type="catalytic activity">
    <reaction evidence="7">
        <text>L-aspartate + 2-oxoglutarate = oxaloacetate + L-glutamate</text>
        <dbReference type="Rhea" id="RHEA:21824"/>
        <dbReference type="ChEBI" id="CHEBI:16452"/>
        <dbReference type="ChEBI" id="CHEBI:16810"/>
        <dbReference type="ChEBI" id="CHEBI:29985"/>
        <dbReference type="ChEBI" id="CHEBI:29991"/>
        <dbReference type="EC" id="2.6.1.1"/>
    </reaction>
</comment>
<comment type="cofactor">
    <cofactor evidence="1">
        <name>pyridoxal 5'-phosphate</name>
        <dbReference type="ChEBI" id="CHEBI:597326"/>
    </cofactor>
</comment>
<protein>
    <recommendedName>
        <fullName evidence="7">Aspartate aminotransferase</fullName>
        <ecNumber evidence="7">2.6.1.1</ecNumber>
    </recommendedName>
</protein>
<dbReference type="SUPFAM" id="SSF53383">
    <property type="entry name" value="PLP-dependent transferases"/>
    <property type="match status" value="1"/>
</dbReference>
<dbReference type="EMBL" id="CP141881">
    <property type="protein sequence ID" value="WRT63129.1"/>
    <property type="molecule type" value="Genomic_DNA"/>
</dbReference>
<dbReference type="Pfam" id="PF00155">
    <property type="entry name" value="Aminotran_1_2"/>
    <property type="match status" value="1"/>
</dbReference>
<evidence type="ECO:0000259" key="8">
    <source>
        <dbReference type="Pfam" id="PF00155"/>
    </source>
</evidence>
<evidence type="ECO:0000256" key="7">
    <source>
        <dbReference type="RuleBase" id="RU000480"/>
    </source>
</evidence>
<evidence type="ECO:0000256" key="2">
    <source>
        <dbReference type="ARBA" id="ARBA00007441"/>
    </source>
</evidence>
<comment type="miscellaneous">
    <text evidence="7">In eukaryotes there are cytoplasmic, mitochondrial and chloroplastic isozymes.</text>
</comment>
<gene>
    <name evidence="9" type="ORF">IL334_000032</name>
</gene>
<dbReference type="Proteomes" id="UP001329825">
    <property type="component" value="Chromosome 1"/>
</dbReference>
<name>A0ABZ1CN08_9TREE</name>
<dbReference type="InterPro" id="IPR015422">
    <property type="entry name" value="PyrdxlP-dep_Trfase_small"/>
</dbReference>
<evidence type="ECO:0000256" key="1">
    <source>
        <dbReference type="ARBA" id="ARBA00001933"/>
    </source>
</evidence>
<reference evidence="9 10" key="1">
    <citation type="submission" date="2024-01" db="EMBL/GenBank/DDBJ databases">
        <title>Comparative genomics of Cryptococcus and Kwoniella reveals pathogenesis evolution and contrasting modes of karyotype evolution via chromosome fusion or intercentromeric recombination.</title>
        <authorList>
            <person name="Coelho M.A."/>
            <person name="David-Palma M."/>
            <person name="Shea T."/>
            <person name="Bowers K."/>
            <person name="McGinley-Smith S."/>
            <person name="Mohammad A.W."/>
            <person name="Gnirke A."/>
            <person name="Yurkov A.M."/>
            <person name="Nowrousian M."/>
            <person name="Sun S."/>
            <person name="Cuomo C.A."/>
            <person name="Heitman J."/>
        </authorList>
    </citation>
    <scope>NUCLEOTIDE SEQUENCE [LARGE SCALE GENOMIC DNA]</scope>
    <source>
        <strain evidence="9">CBS 11374</strain>
    </source>
</reference>
<keyword evidence="4 7" id="KW-0032">Aminotransferase</keyword>
<evidence type="ECO:0000313" key="9">
    <source>
        <dbReference type="EMBL" id="WRT63129.1"/>
    </source>
</evidence>
<dbReference type="Gene3D" id="3.90.1150.10">
    <property type="entry name" value="Aspartate Aminotransferase, domain 1"/>
    <property type="match status" value="1"/>
</dbReference>
<dbReference type="PANTHER" id="PTHR11879">
    <property type="entry name" value="ASPARTATE AMINOTRANSFERASE"/>
    <property type="match status" value="1"/>
</dbReference>
<accession>A0ABZ1CN08</accession>
<proteinExistence type="inferred from homology"/>
<dbReference type="PRINTS" id="PR00799">
    <property type="entry name" value="TRANSAMINASE"/>
</dbReference>
<keyword evidence="10" id="KW-1185">Reference proteome</keyword>
<evidence type="ECO:0000256" key="5">
    <source>
        <dbReference type="ARBA" id="ARBA00022679"/>
    </source>
</evidence>
<evidence type="ECO:0000256" key="6">
    <source>
        <dbReference type="ARBA" id="ARBA00022898"/>
    </source>
</evidence>
<dbReference type="RefSeq" id="XP_062787869.1">
    <property type="nucleotide sequence ID" value="XM_062931818.1"/>
</dbReference>
<keyword evidence="5 7" id="KW-0808">Transferase</keyword>